<comment type="subcellular location">
    <subcellularLocation>
        <location evidence="1">Membrane</location>
        <topology evidence="1">Single-pass membrane protein</topology>
    </subcellularLocation>
</comment>
<reference evidence="7" key="1">
    <citation type="journal article" date="2019" name="Int. J. Syst. Evol. Microbiol.">
        <title>The Global Catalogue of Microorganisms (GCM) 10K type strain sequencing project: providing services to taxonomists for standard genome sequencing and annotation.</title>
        <authorList>
            <consortium name="The Broad Institute Genomics Platform"/>
            <consortium name="The Broad Institute Genome Sequencing Center for Infectious Disease"/>
            <person name="Wu L."/>
            <person name="Ma J."/>
        </authorList>
    </citation>
    <scope>NUCLEOTIDE SEQUENCE [LARGE SCALE GENOMIC DNA]</scope>
    <source>
        <strain evidence="7">JCM 17688</strain>
    </source>
</reference>
<dbReference type="Proteomes" id="UP001500635">
    <property type="component" value="Unassembled WGS sequence"/>
</dbReference>
<protein>
    <submittedName>
        <fullName evidence="6">Neutral zinc metallopeptidase</fullName>
    </submittedName>
</protein>
<dbReference type="RefSeq" id="WP_345000137.1">
    <property type="nucleotide sequence ID" value="NZ_BAABFR010000102.1"/>
</dbReference>
<evidence type="ECO:0000256" key="2">
    <source>
        <dbReference type="ARBA" id="ARBA00022692"/>
    </source>
</evidence>
<proteinExistence type="predicted"/>
<dbReference type="PANTHER" id="PTHR30168">
    <property type="entry name" value="PUTATIVE MEMBRANE PROTEIN YPFJ"/>
    <property type="match status" value="1"/>
</dbReference>
<dbReference type="Pfam" id="PF04228">
    <property type="entry name" value="Zn_peptidase"/>
    <property type="match status" value="1"/>
</dbReference>
<feature type="transmembrane region" description="Helical" evidence="5">
    <location>
        <begin position="30"/>
        <end position="50"/>
    </location>
</feature>
<keyword evidence="3 5" id="KW-1133">Transmembrane helix</keyword>
<evidence type="ECO:0000256" key="3">
    <source>
        <dbReference type="ARBA" id="ARBA00022989"/>
    </source>
</evidence>
<comment type="caution">
    <text evidence="6">The sequence shown here is derived from an EMBL/GenBank/DDBJ whole genome shotgun (WGS) entry which is preliminary data.</text>
</comment>
<keyword evidence="7" id="KW-1185">Reference proteome</keyword>
<gene>
    <name evidence="6" type="ORF">GCM10023147_43860</name>
</gene>
<dbReference type="InterPro" id="IPR007343">
    <property type="entry name" value="Uncharacterised_pept_Zn_put"/>
</dbReference>
<accession>A0ABP8KAE1</accession>
<keyword evidence="4 5" id="KW-0472">Membrane</keyword>
<dbReference type="PANTHER" id="PTHR30168:SF0">
    <property type="entry name" value="INNER MEMBRANE PROTEIN"/>
    <property type="match status" value="1"/>
</dbReference>
<evidence type="ECO:0000256" key="1">
    <source>
        <dbReference type="ARBA" id="ARBA00004167"/>
    </source>
</evidence>
<keyword evidence="2 5" id="KW-0812">Transmembrane</keyword>
<evidence type="ECO:0000313" key="7">
    <source>
        <dbReference type="Proteomes" id="UP001500635"/>
    </source>
</evidence>
<dbReference type="EMBL" id="BAABFR010000102">
    <property type="protein sequence ID" value="GAA4402879.1"/>
    <property type="molecule type" value="Genomic_DNA"/>
</dbReference>
<name>A0ABP8KAE1_9ACTN</name>
<sequence>MTFRDDSDIDGGNVSAGGGGFGGGGFPTGAVLGGGGGIGAIVIAVIIYLVTNSAGAHNAPNTGTADGFSAAQQQLETQLAACRTGTDANKSTACRIKGTVNSLNAVWPQLIRGYTPPQGVKIMPHGATAIDTACGVASADTGPFYCPRDRTAYFQLDFMDTVIAKMGGSNKSFSQEYIVAHEFGHHVQNLLGDIGRAQQGAHGAQGGSVRVELQADCYAGVWAAHADKGANALLEPLTRGRIQEAITTAKAIGDDTIEENAGQTVDQDAWTHGSSAQRVKWFSTGYSSGDPKRCNTFAGAI</sequence>
<organism evidence="6 7">
    <name type="scientific">Tsukamurella soli</name>
    <dbReference type="NCBI Taxonomy" id="644556"/>
    <lineage>
        <taxon>Bacteria</taxon>
        <taxon>Bacillati</taxon>
        <taxon>Actinomycetota</taxon>
        <taxon>Actinomycetes</taxon>
        <taxon>Mycobacteriales</taxon>
        <taxon>Tsukamurellaceae</taxon>
        <taxon>Tsukamurella</taxon>
    </lineage>
</organism>
<evidence type="ECO:0000313" key="6">
    <source>
        <dbReference type="EMBL" id="GAA4402879.1"/>
    </source>
</evidence>
<evidence type="ECO:0000256" key="5">
    <source>
        <dbReference type="SAM" id="Phobius"/>
    </source>
</evidence>
<evidence type="ECO:0000256" key="4">
    <source>
        <dbReference type="ARBA" id="ARBA00023136"/>
    </source>
</evidence>